<dbReference type="Proteomes" id="UP000679220">
    <property type="component" value="Unassembled WGS sequence"/>
</dbReference>
<dbReference type="InterPro" id="IPR013785">
    <property type="entry name" value="Aldolase_TIM"/>
</dbReference>
<evidence type="ECO:0000313" key="1">
    <source>
        <dbReference type="EMBL" id="MBR8535192.1"/>
    </source>
</evidence>
<dbReference type="PANTHER" id="PTHR43665">
    <property type="entry name" value="ISOPENTENYL-DIPHOSPHATE DELTA-ISOMERASE"/>
    <property type="match status" value="1"/>
</dbReference>
<dbReference type="Gene3D" id="3.20.20.70">
    <property type="entry name" value="Aldolase class I"/>
    <property type="match status" value="1"/>
</dbReference>
<organism evidence="1 2">
    <name type="scientific">Carboxylicivirga sediminis</name>
    <dbReference type="NCBI Taxonomy" id="2006564"/>
    <lineage>
        <taxon>Bacteria</taxon>
        <taxon>Pseudomonadati</taxon>
        <taxon>Bacteroidota</taxon>
        <taxon>Bacteroidia</taxon>
        <taxon>Marinilabiliales</taxon>
        <taxon>Marinilabiliaceae</taxon>
        <taxon>Carboxylicivirga</taxon>
    </lineage>
</organism>
<comment type="caution">
    <text evidence="1">The sequence shown here is derived from an EMBL/GenBank/DDBJ whole genome shotgun (WGS) entry which is preliminary data.</text>
</comment>
<dbReference type="InterPro" id="IPR011179">
    <property type="entry name" value="IPdP_isomerase"/>
</dbReference>
<dbReference type="GO" id="GO:0008299">
    <property type="term" value="P:isoprenoid biosynthetic process"/>
    <property type="evidence" value="ECO:0007669"/>
    <property type="project" value="InterPro"/>
</dbReference>
<dbReference type="GO" id="GO:0010181">
    <property type="term" value="F:FMN binding"/>
    <property type="evidence" value="ECO:0007669"/>
    <property type="project" value="InterPro"/>
</dbReference>
<protein>
    <submittedName>
        <fullName evidence="1">Isopentenyl-diphosphate delta-isomerase</fullName>
    </submittedName>
</protein>
<dbReference type="EMBL" id="JAGTAR010000007">
    <property type="protein sequence ID" value="MBR8535192.1"/>
    <property type="molecule type" value="Genomic_DNA"/>
</dbReference>
<proteinExistence type="predicted"/>
<evidence type="ECO:0000313" key="2">
    <source>
        <dbReference type="Proteomes" id="UP000679220"/>
    </source>
</evidence>
<reference evidence="1" key="2">
    <citation type="submission" date="2021-04" db="EMBL/GenBank/DDBJ databases">
        <authorList>
            <person name="Zhang T."/>
            <person name="Zhang Y."/>
            <person name="Lu D."/>
            <person name="Zuo D."/>
            <person name="Du Z."/>
        </authorList>
    </citation>
    <scope>NUCLEOTIDE SEQUENCE</scope>
    <source>
        <strain evidence="1">JR1</strain>
    </source>
</reference>
<dbReference type="GO" id="GO:0004452">
    <property type="term" value="F:isopentenyl-diphosphate delta-isomerase activity"/>
    <property type="evidence" value="ECO:0007669"/>
    <property type="project" value="InterPro"/>
</dbReference>
<sequence>MEDRKRDHIDLAFSSRLEAKHADNRFDYEPLFGTHHKTEQEFHFAGKKMRLPLWVSSMTGGTKRAGTINKNLAQACAEFGLGMGLGSCRILLDSPEHFEDFNVRPIMGNEAPLFANIGICQLENMLQDGSSDKLAELVDKLDADGLIIHINPLQEAFQPEGDQLKRPALELLQEYLENTTMKIIVKEVGQGFGYASLKQLLQLPIEAIEFAAMGGTNFSLVELNRSDAVAAEVFNPFIHVGHTAEEMTHMVNKLVDELPLEAIQAKQLIISGGISSVLDGYYLTSISKLPAFYGMGSAFLRHAMGDYSKLRAFVEKIDQSWSLATNFLKVKQA</sequence>
<keyword evidence="2" id="KW-1185">Reference proteome</keyword>
<dbReference type="SUPFAM" id="SSF51395">
    <property type="entry name" value="FMN-linked oxidoreductases"/>
    <property type="match status" value="1"/>
</dbReference>
<name>A0A941F2J1_9BACT</name>
<dbReference type="AlphaFoldDB" id="A0A941F2J1"/>
<reference evidence="1" key="1">
    <citation type="journal article" date="2018" name="Int. J. Syst. Evol. Microbiol.">
        <title>Carboxylicivirga sediminis sp. nov., isolated from coastal sediment.</title>
        <authorList>
            <person name="Wang F.Q."/>
            <person name="Ren L.H."/>
            <person name="Zou R.J."/>
            <person name="Sun Y.Z."/>
            <person name="Liu X.J."/>
            <person name="Jiang F."/>
            <person name="Liu L.J."/>
        </authorList>
    </citation>
    <scope>NUCLEOTIDE SEQUENCE</scope>
    <source>
        <strain evidence="1">JR1</strain>
    </source>
</reference>
<dbReference type="RefSeq" id="WP_212189098.1">
    <property type="nucleotide sequence ID" value="NZ_JAGTAR010000007.1"/>
</dbReference>
<dbReference type="PANTHER" id="PTHR43665:SF1">
    <property type="entry name" value="ISOPENTENYL-DIPHOSPHATE DELTA-ISOMERASE"/>
    <property type="match status" value="1"/>
</dbReference>
<accession>A0A941F2J1</accession>
<gene>
    <name evidence="1" type="ORF">KDU71_06450</name>
</gene>